<name>A0A2H3KBV7_9FLAO</name>
<proteinExistence type="predicted"/>
<evidence type="ECO:0000313" key="2">
    <source>
        <dbReference type="Proteomes" id="UP000220828"/>
    </source>
</evidence>
<accession>A0A2H3KBV7</accession>
<dbReference type="Proteomes" id="UP000220828">
    <property type="component" value="Unassembled WGS sequence"/>
</dbReference>
<organism evidence="1 2">
    <name type="scientific">Flavobacterium branchiophilum</name>
    <dbReference type="NCBI Taxonomy" id="55197"/>
    <lineage>
        <taxon>Bacteria</taxon>
        <taxon>Pseudomonadati</taxon>
        <taxon>Bacteroidota</taxon>
        <taxon>Flavobacteriia</taxon>
        <taxon>Flavobacteriales</taxon>
        <taxon>Flavobacteriaceae</taxon>
        <taxon>Flavobacterium</taxon>
    </lineage>
</organism>
<gene>
    <name evidence="1" type="ORF">B0A77_07305</name>
</gene>
<dbReference type="AlphaFoldDB" id="A0A2H3KBV7"/>
<comment type="caution">
    <text evidence="1">The sequence shown here is derived from an EMBL/GenBank/DDBJ whole genome shotgun (WGS) entry which is preliminary data.</text>
</comment>
<sequence>MKKIPLTLSPNQLFALEKLLNQLQDFIATNAAGFSMKSACLDVAELVHRKYRKACGELDIFNEKKKIKVDLKYHEAYHLLQYIILSGLVMNLPFELQTIKNFLDQKLA</sequence>
<dbReference type="OrthoDB" id="1357706at2"/>
<dbReference type="EMBL" id="PCMW01000039">
    <property type="protein sequence ID" value="PDS24666.1"/>
    <property type="molecule type" value="Genomic_DNA"/>
</dbReference>
<evidence type="ECO:0000313" key="1">
    <source>
        <dbReference type="EMBL" id="PDS24666.1"/>
    </source>
</evidence>
<dbReference type="RefSeq" id="WP_097554034.1">
    <property type="nucleotide sequence ID" value="NZ_PCMW01000039.1"/>
</dbReference>
<protein>
    <submittedName>
        <fullName evidence="1">Uncharacterized protein</fullName>
    </submittedName>
</protein>
<reference evidence="1 2" key="1">
    <citation type="submission" date="2017-09" db="EMBL/GenBank/DDBJ databases">
        <title>Whole genomes of Flavobacteriaceae.</title>
        <authorList>
            <person name="Stine C."/>
            <person name="Li C."/>
            <person name="Tadesse D."/>
        </authorList>
    </citation>
    <scope>NUCLEOTIDE SEQUENCE [LARGE SCALE GENOMIC DNA]</scope>
    <source>
        <strain evidence="1 2">ATCC 35036</strain>
    </source>
</reference>